<sequence>MKTNNSLEGKSESNAIHAERPGLEFERLPCHWLLDPHLVGQYDTIFEDFALCDLTNKEKMECVADWNGDDGEWNWERVKAFIPNEIVIRIVGMKTPKPGLGEDKTIWSAKKDGRFRLCSASAYNLVVDEAKIEPPAVWKNIWK</sequence>
<gene>
    <name evidence="1" type="ORF">LTRI10_LOCUS13034</name>
</gene>
<proteinExistence type="predicted"/>
<protein>
    <submittedName>
        <fullName evidence="1">Uncharacterized protein</fullName>
    </submittedName>
</protein>
<evidence type="ECO:0000313" key="2">
    <source>
        <dbReference type="Proteomes" id="UP001497516"/>
    </source>
</evidence>
<dbReference type="AlphaFoldDB" id="A0AAV2DCC0"/>
<reference evidence="1 2" key="1">
    <citation type="submission" date="2024-04" db="EMBL/GenBank/DDBJ databases">
        <authorList>
            <person name="Fracassetti M."/>
        </authorList>
    </citation>
    <scope>NUCLEOTIDE SEQUENCE [LARGE SCALE GENOMIC DNA]</scope>
</reference>
<dbReference type="Proteomes" id="UP001497516">
    <property type="component" value="Chromosome 2"/>
</dbReference>
<accession>A0AAV2DCC0</accession>
<name>A0AAV2DCC0_9ROSI</name>
<evidence type="ECO:0000313" key="1">
    <source>
        <dbReference type="EMBL" id="CAL1370942.1"/>
    </source>
</evidence>
<organism evidence="1 2">
    <name type="scientific">Linum trigynum</name>
    <dbReference type="NCBI Taxonomy" id="586398"/>
    <lineage>
        <taxon>Eukaryota</taxon>
        <taxon>Viridiplantae</taxon>
        <taxon>Streptophyta</taxon>
        <taxon>Embryophyta</taxon>
        <taxon>Tracheophyta</taxon>
        <taxon>Spermatophyta</taxon>
        <taxon>Magnoliopsida</taxon>
        <taxon>eudicotyledons</taxon>
        <taxon>Gunneridae</taxon>
        <taxon>Pentapetalae</taxon>
        <taxon>rosids</taxon>
        <taxon>fabids</taxon>
        <taxon>Malpighiales</taxon>
        <taxon>Linaceae</taxon>
        <taxon>Linum</taxon>
    </lineage>
</organism>
<keyword evidence="2" id="KW-1185">Reference proteome</keyword>
<dbReference type="EMBL" id="OZ034815">
    <property type="protein sequence ID" value="CAL1370942.1"/>
    <property type="molecule type" value="Genomic_DNA"/>
</dbReference>